<reference evidence="12 13" key="1">
    <citation type="submission" date="2014-04" db="EMBL/GenBank/DDBJ databases">
        <authorList>
            <consortium name="DOE Joint Genome Institute"/>
            <person name="Kuo A."/>
            <person name="Ruytinx J."/>
            <person name="Rineau F."/>
            <person name="Colpaert J."/>
            <person name="Kohler A."/>
            <person name="Nagy L.G."/>
            <person name="Floudas D."/>
            <person name="Copeland A."/>
            <person name="Barry K.W."/>
            <person name="Cichocki N."/>
            <person name="Veneault-Fourrey C."/>
            <person name="LaButti K."/>
            <person name="Lindquist E.A."/>
            <person name="Lipzen A."/>
            <person name="Lundell T."/>
            <person name="Morin E."/>
            <person name="Murat C."/>
            <person name="Sun H."/>
            <person name="Tunlid A."/>
            <person name="Henrissat B."/>
            <person name="Grigoriev I.V."/>
            <person name="Hibbett D.S."/>
            <person name="Martin F."/>
            <person name="Nordberg H.P."/>
            <person name="Cantor M.N."/>
            <person name="Hua S.X."/>
        </authorList>
    </citation>
    <scope>NUCLEOTIDE SEQUENCE [LARGE SCALE GENOMIC DNA]</scope>
    <source>
        <strain evidence="12 13">UH-Slu-Lm8-n1</strain>
    </source>
</reference>
<gene>
    <name evidence="12" type="ORF">CY34DRAFT_803864</name>
</gene>
<evidence type="ECO:0000313" key="13">
    <source>
        <dbReference type="Proteomes" id="UP000054485"/>
    </source>
</evidence>
<dbReference type="SUPFAM" id="SSF46689">
    <property type="entry name" value="Homeodomain-like"/>
    <property type="match status" value="1"/>
</dbReference>
<keyword evidence="9" id="KW-0175">Coiled coil</keyword>
<dbReference type="GO" id="GO:0035267">
    <property type="term" value="C:NuA4 histone acetyltransferase complex"/>
    <property type="evidence" value="ECO:0007669"/>
    <property type="project" value="InterPro"/>
</dbReference>
<dbReference type="PROSITE" id="PS50090">
    <property type="entry name" value="MYB_LIKE"/>
    <property type="match status" value="1"/>
</dbReference>
<dbReference type="FunFam" id="1.10.10.60:FF:000087">
    <property type="entry name" value="DNA methyltransferase 1-associated protein 1"/>
    <property type="match status" value="1"/>
</dbReference>
<dbReference type="SMART" id="SM00717">
    <property type="entry name" value="SANT"/>
    <property type="match status" value="1"/>
</dbReference>
<dbReference type="HOGENOM" id="CLU_018539_4_1_1"/>
<organism evidence="12 13">
    <name type="scientific">Suillus luteus UH-Slu-Lm8-n1</name>
    <dbReference type="NCBI Taxonomy" id="930992"/>
    <lineage>
        <taxon>Eukaryota</taxon>
        <taxon>Fungi</taxon>
        <taxon>Dikarya</taxon>
        <taxon>Basidiomycota</taxon>
        <taxon>Agaricomycotina</taxon>
        <taxon>Agaricomycetes</taxon>
        <taxon>Agaricomycetidae</taxon>
        <taxon>Boletales</taxon>
        <taxon>Suillineae</taxon>
        <taxon>Suillaceae</taxon>
        <taxon>Suillus</taxon>
    </lineage>
</organism>
<dbReference type="FunCoup" id="A0A0D0A0E1">
    <property type="interactions" value="594"/>
</dbReference>
<dbReference type="GO" id="GO:0000122">
    <property type="term" value="P:negative regulation of transcription by RNA polymerase II"/>
    <property type="evidence" value="ECO:0007669"/>
    <property type="project" value="TreeGrafter"/>
</dbReference>
<dbReference type="InterPro" id="IPR027109">
    <property type="entry name" value="Swc4/Dmap1"/>
</dbReference>
<keyword evidence="13" id="KW-1185">Reference proteome</keyword>
<dbReference type="InterPro" id="IPR009057">
    <property type="entry name" value="Homeodomain-like_sf"/>
</dbReference>
<keyword evidence="5" id="KW-0805">Transcription regulation</keyword>
<evidence type="ECO:0000256" key="2">
    <source>
        <dbReference type="ARBA" id="ARBA00006918"/>
    </source>
</evidence>
<keyword evidence="4" id="KW-0156">Chromatin regulator</keyword>
<dbReference type="InParanoid" id="A0A0D0A0E1"/>
<dbReference type="OrthoDB" id="19740at2759"/>
<accession>A0A0D0A0E1</accession>
<feature type="domain" description="Myb-like" evidence="11">
    <location>
        <begin position="138"/>
        <end position="186"/>
    </location>
</feature>
<feature type="compositionally biased region" description="Polar residues" evidence="10">
    <location>
        <begin position="13"/>
        <end position="26"/>
    </location>
</feature>
<dbReference type="EMBL" id="KN835214">
    <property type="protein sequence ID" value="KIK43365.1"/>
    <property type="molecule type" value="Genomic_DNA"/>
</dbReference>
<dbReference type="Gene3D" id="1.10.10.60">
    <property type="entry name" value="Homeodomain-like"/>
    <property type="match status" value="1"/>
</dbReference>
<dbReference type="AlphaFoldDB" id="A0A0D0A0E1"/>
<proteinExistence type="inferred from homology"/>
<keyword evidence="6" id="KW-0804">Transcription</keyword>
<evidence type="ECO:0000256" key="8">
    <source>
        <dbReference type="ARBA" id="ARBA00025264"/>
    </source>
</evidence>
<comment type="similarity">
    <text evidence="2">Belongs to the SWC4 family.</text>
</comment>
<evidence type="ECO:0000256" key="3">
    <source>
        <dbReference type="ARBA" id="ARBA00019132"/>
    </source>
</evidence>
<reference evidence="13" key="2">
    <citation type="submission" date="2015-01" db="EMBL/GenBank/DDBJ databases">
        <title>Evolutionary Origins and Diversification of the Mycorrhizal Mutualists.</title>
        <authorList>
            <consortium name="DOE Joint Genome Institute"/>
            <consortium name="Mycorrhizal Genomics Consortium"/>
            <person name="Kohler A."/>
            <person name="Kuo A."/>
            <person name="Nagy L.G."/>
            <person name="Floudas D."/>
            <person name="Copeland A."/>
            <person name="Barry K.W."/>
            <person name="Cichocki N."/>
            <person name="Veneault-Fourrey C."/>
            <person name="LaButti K."/>
            <person name="Lindquist E.A."/>
            <person name="Lipzen A."/>
            <person name="Lundell T."/>
            <person name="Morin E."/>
            <person name="Murat C."/>
            <person name="Riley R."/>
            <person name="Ohm R."/>
            <person name="Sun H."/>
            <person name="Tunlid A."/>
            <person name="Henrissat B."/>
            <person name="Grigoriev I.V."/>
            <person name="Hibbett D.S."/>
            <person name="Martin F."/>
        </authorList>
    </citation>
    <scope>NUCLEOTIDE SEQUENCE [LARGE SCALE GENOMIC DNA]</scope>
    <source>
        <strain evidence="13">UH-Slu-Lm8-n1</strain>
    </source>
</reference>
<dbReference type="Proteomes" id="UP000054485">
    <property type="component" value="Unassembled WGS sequence"/>
</dbReference>
<dbReference type="InterPro" id="IPR032563">
    <property type="entry name" value="DAMP1_SANT-like"/>
</dbReference>
<feature type="region of interest" description="Disordered" evidence="10">
    <location>
        <begin position="428"/>
        <end position="510"/>
    </location>
</feature>
<protein>
    <recommendedName>
        <fullName evidence="3">SWR1-complex protein 4</fullName>
    </recommendedName>
</protein>
<comment type="subcellular location">
    <subcellularLocation>
        <location evidence="1">Nucleus</location>
    </subcellularLocation>
</comment>
<dbReference type="PANTHER" id="PTHR12855:SF10">
    <property type="entry name" value="DNA METHYLTRANSFERASE 1-ASSOCIATED PROTEIN 1"/>
    <property type="match status" value="1"/>
</dbReference>
<evidence type="ECO:0000259" key="11">
    <source>
        <dbReference type="PROSITE" id="PS50090"/>
    </source>
</evidence>
<dbReference type="InterPro" id="IPR001005">
    <property type="entry name" value="SANT/Myb"/>
</dbReference>
<name>A0A0D0A0E1_9AGAM</name>
<dbReference type="GO" id="GO:0006281">
    <property type="term" value="P:DNA repair"/>
    <property type="evidence" value="ECO:0007669"/>
    <property type="project" value="InterPro"/>
</dbReference>
<feature type="coiled-coil region" evidence="9">
    <location>
        <begin position="237"/>
        <end position="264"/>
    </location>
</feature>
<evidence type="ECO:0000256" key="10">
    <source>
        <dbReference type="SAM" id="MobiDB-lite"/>
    </source>
</evidence>
<feature type="region of interest" description="Disordered" evidence="10">
    <location>
        <begin position="1"/>
        <end position="38"/>
    </location>
</feature>
<sequence>MAVSASDIRSALSLPSSSTPVQSATTAPRKYQGQVTKKPEGISRELYALIGPSAPSLVAHLAKPRLKQKPNFGSGGKVKWEWRPFRNAGRTDSLQLGHWVKTTDDPDAEYSFAKYNVQSQSYTYSQEEYTRFLEDKDWTKDETDILFNVVREYDTRWYVVHDRYEPPPDSPTRSLEDLKDRYYSVCRKLIRNRPWAGDEASKAQLLNSYQFDKDRERMRKDYIASLEDRTPEEIAEEEALFIELKRLEQNERKFKKERDELLRTLLGIDSGLPDIVAEEDGLSALSAEGFKKRKKNANEIEIPSTPSNIISLGPPPPKRAQSAKSAALDAQNCIIRVEPPASSATKITHAPVHLRSFKLPAPKAALLPKVTQALTELGINHTRLVMPTRENCARLESLIEATTALIDTKKVVDRVEQDIRVLRVRLGRASEGAEEDGKEGTPMEVDGGAEAGADADADADADAEGEVDGRAQSILSTRSGRGRKQSRRSMSVSSIGTSASARVGKRQKRG</sequence>
<dbReference type="PANTHER" id="PTHR12855">
    <property type="entry name" value="DNA METHYLTRANSFERASE 1-ASSOCIATED PROTEIN 1 FAMILY MEMBER"/>
    <property type="match status" value="1"/>
</dbReference>
<dbReference type="Pfam" id="PF16282">
    <property type="entry name" value="SANT_DAMP1_like"/>
    <property type="match status" value="1"/>
</dbReference>
<evidence type="ECO:0000256" key="1">
    <source>
        <dbReference type="ARBA" id="ARBA00004123"/>
    </source>
</evidence>
<evidence type="ECO:0000256" key="7">
    <source>
        <dbReference type="ARBA" id="ARBA00023242"/>
    </source>
</evidence>
<evidence type="ECO:0000256" key="4">
    <source>
        <dbReference type="ARBA" id="ARBA00022853"/>
    </source>
</evidence>
<comment type="function">
    <text evidence="8">Component of the SWR1 complex which mediates the ATP-dependent exchange of histone H2A for the H2A variant HZT1 leading to transcriptional regulation of selected genes by chromatin remodeling. Component of the NuA4 histone acetyltransferase complex which is involved in transcriptional activation of selected genes principally by acetylation of nucleosomal histone H4 and H2A. The NuA4 complex is also involved in DNA repair.</text>
</comment>
<dbReference type="GO" id="GO:0006338">
    <property type="term" value="P:chromatin remodeling"/>
    <property type="evidence" value="ECO:0007669"/>
    <property type="project" value="InterPro"/>
</dbReference>
<dbReference type="GO" id="GO:0003714">
    <property type="term" value="F:transcription corepressor activity"/>
    <property type="evidence" value="ECO:0007669"/>
    <property type="project" value="TreeGrafter"/>
</dbReference>
<evidence type="ECO:0000256" key="5">
    <source>
        <dbReference type="ARBA" id="ARBA00023015"/>
    </source>
</evidence>
<keyword evidence="7" id="KW-0539">Nucleus</keyword>
<dbReference type="STRING" id="930992.A0A0D0A0E1"/>
<feature type="compositionally biased region" description="Acidic residues" evidence="10">
    <location>
        <begin position="453"/>
        <end position="466"/>
    </location>
</feature>
<evidence type="ECO:0000256" key="9">
    <source>
        <dbReference type="SAM" id="Coils"/>
    </source>
</evidence>
<evidence type="ECO:0000256" key="6">
    <source>
        <dbReference type="ARBA" id="ARBA00023163"/>
    </source>
</evidence>
<evidence type="ECO:0000313" key="12">
    <source>
        <dbReference type="EMBL" id="KIK43365.1"/>
    </source>
</evidence>
<dbReference type="GO" id="GO:0000812">
    <property type="term" value="C:Swr1 complex"/>
    <property type="evidence" value="ECO:0007669"/>
    <property type="project" value="TreeGrafter"/>
</dbReference>